<dbReference type="EMBL" id="CP002164">
    <property type="protein sequence ID" value="ADL43326.1"/>
    <property type="molecule type" value="Genomic_DNA"/>
</dbReference>
<evidence type="ECO:0000313" key="4">
    <source>
        <dbReference type="EMBL" id="ADL43326.1"/>
    </source>
</evidence>
<dbReference type="InterPro" id="IPR032877">
    <property type="entry name" value="Transposase_HTH"/>
</dbReference>
<organism evidence="4 5">
    <name type="scientific">Caldicellulosiruptor obsidiansis (strain ATCC BAA-2073 / JCM 16842 / OB47)</name>
    <dbReference type="NCBI Taxonomy" id="608506"/>
    <lineage>
        <taxon>Bacteria</taxon>
        <taxon>Bacillati</taxon>
        <taxon>Bacillota</taxon>
        <taxon>Bacillota incertae sedis</taxon>
        <taxon>Caldicellulosiruptorales</taxon>
        <taxon>Caldicellulosiruptoraceae</taxon>
        <taxon>Caldicellulosiruptor</taxon>
    </lineage>
</organism>
<feature type="domain" description="Transposase IS204/IS1001/IS1096/IS1165 helix-turn-helix" evidence="2">
    <location>
        <begin position="89"/>
        <end position="138"/>
    </location>
</feature>
<feature type="domain" description="Transposase IS204/IS1001/IS1096/IS1165 zinc-finger" evidence="3">
    <location>
        <begin position="37"/>
        <end position="83"/>
    </location>
</feature>
<dbReference type="Pfam" id="PF01610">
    <property type="entry name" value="DDE_Tnp_ISL3"/>
    <property type="match status" value="1"/>
</dbReference>
<dbReference type="InterPro" id="IPR047951">
    <property type="entry name" value="Transpos_ISL3"/>
</dbReference>
<evidence type="ECO:0000313" key="5">
    <source>
        <dbReference type="Proteomes" id="UP000000347"/>
    </source>
</evidence>
<accession>D9TGK6</accession>
<dbReference type="HOGENOM" id="CLU_041900_6_3_9"/>
<evidence type="ECO:0000259" key="1">
    <source>
        <dbReference type="Pfam" id="PF01610"/>
    </source>
</evidence>
<proteinExistence type="predicted"/>
<dbReference type="InterPro" id="IPR029261">
    <property type="entry name" value="Transposase_Znf"/>
</dbReference>
<dbReference type="Proteomes" id="UP000000347">
    <property type="component" value="Chromosome"/>
</dbReference>
<dbReference type="InterPro" id="IPR002560">
    <property type="entry name" value="Transposase_DDE"/>
</dbReference>
<name>D9TGK6_CALOO</name>
<dbReference type="eggNOG" id="COG3464">
    <property type="taxonomic scope" value="Bacteria"/>
</dbReference>
<keyword evidence="5" id="KW-1185">Reference proteome</keyword>
<dbReference type="Gene3D" id="3.30.160.60">
    <property type="entry name" value="Classic Zinc Finger"/>
    <property type="match status" value="1"/>
</dbReference>
<dbReference type="PANTHER" id="PTHR33498">
    <property type="entry name" value="TRANSPOSASE FOR INSERTION SEQUENCE ELEMENT IS1557"/>
    <property type="match status" value="1"/>
</dbReference>
<protein>
    <submittedName>
        <fullName evidence="4">Transposase IS204/IS1001/IS1096/IS1165 family protein</fullName>
    </submittedName>
</protein>
<evidence type="ECO:0000259" key="3">
    <source>
        <dbReference type="Pfam" id="PF14690"/>
    </source>
</evidence>
<dbReference type="Pfam" id="PF13542">
    <property type="entry name" value="HTH_Tnp_ISL3"/>
    <property type="match status" value="1"/>
</dbReference>
<reference evidence="4 5" key="1">
    <citation type="journal article" date="2010" name="J. Bacteriol.">
        <title>Complete genome sequence of the cellulolytic thermophile Caldicellulosiruptor obsidiansis OB47T.</title>
        <authorList>
            <person name="Elkins J.G."/>
            <person name="Lochner A."/>
            <person name="Hamilton-Brehm S.D."/>
            <person name="Davenport K.W."/>
            <person name="Podar M."/>
            <person name="Brown S.D."/>
            <person name="Land M.L."/>
            <person name="Hauser L.J."/>
            <person name="Klingeman D.M."/>
            <person name="Raman B."/>
            <person name="Goodwin L.A."/>
            <person name="Tapia R."/>
            <person name="Meincke L.J."/>
            <person name="Detter J.C."/>
            <person name="Bruce D.C."/>
            <person name="Han C.S."/>
            <person name="Palumbo A.V."/>
            <person name="Cottingham R.W."/>
            <person name="Keller M."/>
            <person name="Graham D.E."/>
        </authorList>
    </citation>
    <scope>NUCLEOTIDE SEQUENCE [LARGE SCALE GENOMIC DNA]</scope>
    <source>
        <strain evidence="5">ATCC BAA-2073 / strain OB47</strain>
    </source>
</reference>
<evidence type="ECO:0000259" key="2">
    <source>
        <dbReference type="Pfam" id="PF13542"/>
    </source>
</evidence>
<dbReference type="KEGG" id="cob:COB47_2068"/>
<sequence length="224" mass="26571">MLNHNYITELLKSKDIVLNQIIENEKEVELHISQVQKPHKCPICGSVTSKIHDYRIQRVKDIPIIGKKTYLVLRKRRYVCKKCGKKFFEHVNFLGKHQRMTSRLAAYIISQLSNLSSMKEVARQTNVSAWAVMRLFDKVSPTQKIEEFSFEAICIDEFKGNAGGAKYQCIVVDPVKKQIVEILKDRRQDVLIEYFKKLRDRERVKYFICDMWIQQRYILKMQRK</sequence>
<gene>
    <name evidence="4" type="ordered locus">COB47_2068</name>
</gene>
<dbReference type="Pfam" id="PF14690">
    <property type="entry name" value="Zn_ribbon_ISL3"/>
    <property type="match status" value="1"/>
</dbReference>
<dbReference type="AlphaFoldDB" id="D9TGK6"/>
<feature type="domain" description="Transposase IS204/IS1001/IS1096/IS1165 DDE" evidence="1">
    <location>
        <begin position="153"/>
        <end position="214"/>
    </location>
</feature>
<dbReference type="PANTHER" id="PTHR33498:SF1">
    <property type="entry name" value="TRANSPOSASE FOR INSERTION SEQUENCE ELEMENT IS1557"/>
    <property type="match status" value="1"/>
</dbReference>
<dbReference type="RefSeq" id="WP_013291321.1">
    <property type="nucleotide sequence ID" value="NC_014392.1"/>
</dbReference>